<gene>
    <name evidence="1" type="ORF">IAA81_05595</name>
</gene>
<proteinExistence type="predicted"/>
<sequence length="255" mass="29241">MIKTVKSLEKNNFQTLTWSLNRGLFIYRLQLYSSRESYLATDLIPLRINVITSIIECKCCVINVKSCYDENFYRLDIICSSELSPEVFSSRLDKIIPGLVIEELKNSGAVSVLEKQMSGNFCNHNRLLLEIKESRNILVTLLLEHKALIFSINQSPCKSGFTKGFFMVPFIFFYYKKLFCGIPEFMVGKLYQQAKDVVLKFKDLGTTELDNVHIEFKEKIDVASLIITEKKEPGIYRALSGKMDFHIIIPGFMAG</sequence>
<organism evidence="1 2">
    <name type="scientific">Candidatus Gallitreponema excrementavium</name>
    <dbReference type="NCBI Taxonomy" id="2840840"/>
    <lineage>
        <taxon>Bacteria</taxon>
        <taxon>Pseudomonadati</taxon>
        <taxon>Spirochaetota</taxon>
        <taxon>Spirochaetia</taxon>
        <taxon>Spirochaetales</taxon>
        <taxon>Candidatus Gallitreponema</taxon>
    </lineage>
</organism>
<reference evidence="1" key="1">
    <citation type="submission" date="2020-10" db="EMBL/GenBank/DDBJ databases">
        <authorList>
            <person name="Gilroy R."/>
        </authorList>
    </citation>
    <scope>NUCLEOTIDE SEQUENCE</scope>
    <source>
        <strain evidence="1">10532</strain>
    </source>
</reference>
<protein>
    <submittedName>
        <fullName evidence="1">Uncharacterized protein</fullName>
    </submittedName>
</protein>
<accession>A0A9D9N2F1</accession>
<reference evidence="1" key="2">
    <citation type="journal article" date="2021" name="PeerJ">
        <title>Extensive microbial diversity within the chicken gut microbiome revealed by metagenomics and culture.</title>
        <authorList>
            <person name="Gilroy R."/>
            <person name="Ravi A."/>
            <person name="Getino M."/>
            <person name="Pursley I."/>
            <person name="Horton D.L."/>
            <person name="Alikhan N.F."/>
            <person name="Baker D."/>
            <person name="Gharbi K."/>
            <person name="Hall N."/>
            <person name="Watson M."/>
            <person name="Adriaenssens E.M."/>
            <person name="Foster-Nyarko E."/>
            <person name="Jarju S."/>
            <person name="Secka A."/>
            <person name="Antonio M."/>
            <person name="Oren A."/>
            <person name="Chaudhuri R.R."/>
            <person name="La Ragione R."/>
            <person name="Hildebrand F."/>
            <person name="Pallen M.J."/>
        </authorList>
    </citation>
    <scope>NUCLEOTIDE SEQUENCE</scope>
    <source>
        <strain evidence="1">10532</strain>
    </source>
</reference>
<dbReference type="Proteomes" id="UP000823638">
    <property type="component" value="Unassembled WGS sequence"/>
</dbReference>
<evidence type="ECO:0000313" key="2">
    <source>
        <dbReference type="Proteomes" id="UP000823638"/>
    </source>
</evidence>
<dbReference type="AlphaFoldDB" id="A0A9D9N2F1"/>
<comment type="caution">
    <text evidence="1">The sequence shown here is derived from an EMBL/GenBank/DDBJ whole genome shotgun (WGS) entry which is preliminary data.</text>
</comment>
<dbReference type="EMBL" id="JADIMM010000073">
    <property type="protein sequence ID" value="MBO8457685.1"/>
    <property type="molecule type" value="Genomic_DNA"/>
</dbReference>
<name>A0A9D9N2F1_9SPIR</name>
<evidence type="ECO:0000313" key="1">
    <source>
        <dbReference type="EMBL" id="MBO8457685.1"/>
    </source>
</evidence>